<evidence type="ECO:0000256" key="4">
    <source>
        <dbReference type="ARBA" id="ARBA00014035"/>
    </source>
</evidence>
<gene>
    <name evidence="11" type="primary">lolA</name>
    <name evidence="11" type="ORF">G3M78_13630</name>
</gene>
<reference evidence="12" key="1">
    <citation type="submission" date="2020-02" db="EMBL/GenBank/DDBJ databases">
        <title>Genomic and physiological characterization of two novel Nitrospinaceae genera.</title>
        <authorList>
            <person name="Mueller A.J."/>
            <person name="Jung M.-Y."/>
            <person name="Strachan C.R."/>
            <person name="Herbold C.W."/>
            <person name="Kirkegaard R.H."/>
            <person name="Daims H."/>
        </authorList>
    </citation>
    <scope>NUCLEOTIDE SEQUENCE [LARGE SCALE GENOMIC DNA]</scope>
</reference>
<evidence type="ECO:0000313" key="11">
    <source>
        <dbReference type="EMBL" id="QPJ66378.1"/>
    </source>
</evidence>
<dbReference type="GO" id="GO:0042597">
    <property type="term" value="C:periplasmic space"/>
    <property type="evidence" value="ECO:0007669"/>
    <property type="project" value="UniProtKB-SubCell"/>
</dbReference>
<dbReference type="Pfam" id="PF03548">
    <property type="entry name" value="LolA"/>
    <property type="match status" value="1"/>
</dbReference>
<protein>
    <recommendedName>
        <fullName evidence="4">Outer-membrane lipoprotein carrier protein</fullName>
    </recommendedName>
</protein>
<dbReference type="InterPro" id="IPR018323">
    <property type="entry name" value="OM_lipoprot_carrier_LolA_Pbac"/>
</dbReference>
<name>A0A7T0G4G7_9BACT</name>
<evidence type="ECO:0000256" key="1">
    <source>
        <dbReference type="ARBA" id="ARBA00004418"/>
    </source>
</evidence>
<evidence type="ECO:0000256" key="6">
    <source>
        <dbReference type="ARBA" id="ARBA00022729"/>
    </source>
</evidence>
<dbReference type="KEGG" id="nva:G3M78_13630"/>
<dbReference type="AlphaFoldDB" id="A0A7T0G4G7"/>
<evidence type="ECO:0000256" key="2">
    <source>
        <dbReference type="ARBA" id="ARBA00007615"/>
    </source>
</evidence>
<feature type="chain" id="PRO_5032983198" description="Outer-membrane lipoprotein carrier protein" evidence="10">
    <location>
        <begin position="20"/>
        <end position="215"/>
    </location>
</feature>
<dbReference type="Gene3D" id="2.50.20.10">
    <property type="entry name" value="Lipoprotein localisation LolA/LolB/LppX"/>
    <property type="match status" value="1"/>
</dbReference>
<comment type="subcellular location">
    <subcellularLocation>
        <location evidence="1">Periplasm</location>
    </subcellularLocation>
</comment>
<comment type="similarity">
    <text evidence="2">Belongs to the LolA family.</text>
</comment>
<keyword evidence="11" id="KW-0449">Lipoprotein</keyword>
<dbReference type="PANTHER" id="PTHR35869:SF1">
    <property type="entry name" value="OUTER-MEMBRANE LIPOPROTEIN CARRIER PROTEIN"/>
    <property type="match status" value="1"/>
</dbReference>
<evidence type="ECO:0000256" key="8">
    <source>
        <dbReference type="ARBA" id="ARBA00022927"/>
    </source>
</evidence>
<accession>A0A7T0G4G7</accession>
<sequence>MSRLLLFALLILCPGPAHAENDTLATMEAIQKQYELVKTFSAEFSQKSYVKMMGKAQQSSGTVVIKKPGKMKWVYNAPDPQVLISNDKTLWLYVPEEGQVSQMPVENVYSSNAPALFLSGKGKLMESFKTTGIKKIDRELVVSMVPKQEDHSLTRLALYADNKSFQITGATVYDKLGNQTEIRFTKIQINLDVPEATFQFVKPQGAELLDFTNKE</sequence>
<comment type="subunit">
    <text evidence="3">Monomer.</text>
</comment>
<dbReference type="Proteomes" id="UP000594464">
    <property type="component" value="Chromosome"/>
</dbReference>
<evidence type="ECO:0000256" key="5">
    <source>
        <dbReference type="ARBA" id="ARBA00022448"/>
    </source>
</evidence>
<evidence type="ECO:0000256" key="3">
    <source>
        <dbReference type="ARBA" id="ARBA00011245"/>
    </source>
</evidence>
<dbReference type="NCBIfam" id="TIGR00547">
    <property type="entry name" value="lolA"/>
    <property type="match status" value="1"/>
</dbReference>
<evidence type="ECO:0000313" key="12">
    <source>
        <dbReference type="Proteomes" id="UP000594464"/>
    </source>
</evidence>
<keyword evidence="6 10" id="KW-0732">Signal</keyword>
<dbReference type="InterPro" id="IPR004564">
    <property type="entry name" value="OM_lipoprot_carrier_LolA-like"/>
</dbReference>
<dbReference type="GO" id="GO:0042953">
    <property type="term" value="P:lipoprotein transport"/>
    <property type="evidence" value="ECO:0007669"/>
    <property type="project" value="InterPro"/>
</dbReference>
<proteinExistence type="inferred from homology"/>
<dbReference type="CDD" id="cd16325">
    <property type="entry name" value="LolA"/>
    <property type="match status" value="1"/>
</dbReference>
<keyword evidence="8" id="KW-0653">Protein transport</keyword>
<feature type="signal peptide" evidence="10">
    <location>
        <begin position="1"/>
        <end position="19"/>
    </location>
</feature>
<dbReference type="EMBL" id="CP048620">
    <property type="protein sequence ID" value="QPJ66378.1"/>
    <property type="molecule type" value="Genomic_DNA"/>
</dbReference>
<keyword evidence="7" id="KW-0574">Periplasm</keyword>
<dbReference type="PANTHER" id="PTHR35869">
    <property type="entry name" value="OUTER-MEMBRANE LIPOPROTEIN CARRIER PROTEIN"/>
    <property type="match status" value="1"/>
</dbReference>
<keyword evidence="5" id="KW-0813">Transport</keyword>
<organism evidence="11 12">
    <name type="scientific">Candidatus Nitrohelix vancouverensis</name>
    <dbReference type="NCBI Taxonomy" id="2705534"/>
    <lineage>
        <taxon>Bacteria</taxon>
        <taxon>Pseudomonadati</taxon>
        <taxon>Nitrospinota/Tectimicrobiota group</taxon>
        <taxon>Nitrospinota</taxon>
        <taxon>Nitrospinia</taxon>
        <taxon>Nitrospinales</taxon>
        <taxon>Nitrospinaceae</taxon>
        <taxon>Candidatus Nitrohelix</taxon>
    </lineage>
</organism>
<dbReference type="InterPro" id="IPR029046">
    <property type="entry name" value="LolA/LolB/LppX"/>
</dbReference>
<evidence type="ECO:0000256" key="7">
    <source>
        <dbReference type="ARBA" id="ARBA00022764"/>
    </source>
</evidence>
<dbReference type="SUPFAM" id="SSF89392">
    <property type="entry name" value="Prokaryotic lipoproteins and lipoprotein localization factors"/>
    <property type="match status" value="1"/>
</dbReference>
<evidence type="ECO:0000256" key="9">
    <source>
        <dbReference type="ARBA" id="ARBA00023186"/>
    </source>
</evidence>
<evidence type="ECO:0000256" key="10">
    <source>
        <dbReference type="SAM" id="SignalP"/>
    </source>
</evidence>
<keyword evidence="9" id="KW-0143">Chaperone</keyword>